<dbReference type="EMBL" id="FNVR01000008">
    <property type="protein sequence ID" value="SEF94128.1"/>
    <property type="molecule type" value="Genomic_DNA"/>
</dbReference>
<comment type="catalytic activity">
    <reaction evidence="1">
        <text>ATP + protein L-histidine = ADP + protein N-phospho-L-histidine.</text>
        <dbReference type="EC" id="2.7.13.3"/>
    </reaction>
</comment>
<feature type="domain" description="PAC" evidence="10">
    <location>
        <begin position="1043"/>
        <end position="1097"/>
    </location>
</feature>
<dbReference type="InterPro" id="IPR050903">
    <property type="entry name" value="Bact_Chemotaxis_MeTrfase"/>
</dbReference>
<dbReference type="Gene3D" id="3.40.50.150">
    <property type="entry name" value="Vaccinia Virus protein VP39"/>
    <property type="match status" value="1"/>
</dbReference>
<evidence type="ECO:0000259" key="11">
    <source>
        <dbReference type="PROSITE" id="PS50122"/>
    </source>
</evidence>
<dbReference type="SUPFAM" id="SSF55874">
    <property type="entry name" value="ATPase domain of HSP90 chaperone/DNA topoisomerase II/histidine kinase"/>
    <property type="match status" value="1"/>
</dbReference>
<dbReference type="SMART" id="SM00086">
    <property type="entry name" value="PAC"/>
    <property type="match status" value="2"/>
</dbReference>
<dbReference type="InterPro" id="IPR003594">
    <property type="entry name" value="HATPase_dom"/>
</dbReference>
<dbReference type="PROSITE" id="PS50122">
    <property type="entry name" value="CHEB"/>
    <property type="match status" value="1"/>
</dbReference>
<dbReference type="PRINTS" id="PR00996">
    <property type="entry name" value="CHERMTFRASE"/>
</dbReference>
<dbReference type="Pfam" id="PF13596">
    <property type="entry name" value="PAS_10"/>
    <property type="match status" value="1"/>
</dbReference>
<dbReference type="Gene3D" id="1.10.155.10">
    <property type="entry name" value="Chemotaxis receptor methyltransferase CheR, N-terminal domain"/>
    <property type="match status" value="1"/>
</dbReference>
<evidence type="ECO:0000256" key="5">
    <source>
        <dbReference type="ARBA" id="ARBA00022691"/>
    </source>
</evidence>
<dbReference type="GO" id="GO:0000155">
    <property type="term" value="F:phosphorelay sensor kinase activity"/>
    <property type="evidence" value="ECO:0007669"/>
    <property type="project" value="InterPro"/>
</dbReference>
<dbReference type="NCBIfam" id="TIGR00229">
    <property type="entry name" value="sensory_box"/>
    <property type="match status" value="2"/>
</dbReference>
<dbReference type="Gene3D" id="3.40.50.180">
    <property type="entry name" value="Methylesterase CheB, C-terminal domain"/>
    <property type="match status" value="1"/>
</dbReference>
<dbReference type="CDD" id="cd16434">
    <property type="entry name" value="CheB-CheR_fusion"/>
    <property type="match status" value="1"/>
</dbReference>
<protein>
    <submittedName>
        <fullName evidence="13">Two-component system, chemotaxis family, CheB/CheR fusion protein</fullName>
    </submittedName>
</protein>
<evidence type="ECO:0000256" key="2">
    <source>
        <dbReference type="ARBA" id="ARBA00001541"/>
    </source>
</evidence>
<keyword evidence="6" id="KW-0378">Hydrolase</keyword>
<dbReference type="Pfam" id="PF08448">
    <property type="entry name" value="PAS_4"/>
    <property type="match status" value="1"/>
</dbReference>
<dbReference type="CDD" id="cd00130">
    <property type="entry name" value="PAS"/>
    <property type="match status" value="2"/>
</dbReference>
<dbReference type="GO" id="GO:0032259">
    <property type="term" value="P:methylation"/>
    <property type="evidence" value="ECO:0007669"/>
    <property type="project" value="UniProtKB-KW"/>
</dbReference>
<feature type="active site" evidence="6">
    <location>
        <position position="131"/>
    </location>
</feature>
<organism evidence="13 14">
    <name type="scientific">Algoriphagus boritolerans DSM 17298 = JCM 18970</name>
    <dbReference type="NCBI Taxonomy" id="1120964"/>
    <lineage>
        <taxon>Bacteria</taxon>
        <taxon>Pseudomonadati</taxon>
        <taxon>Bacteroidota</taxon>
        <taxon>Cytophagia</taxon>
        <taxon>Cytophagales</taxon>
        <taxon>Cyclobacteriaceae</taxon>
        <taxon>Algoriphagus</taxon>
    </lineage>
</organism>
<dbReference type="SUPFAM" id="SSF55785">
    <property type="entry name" value="PYP-like sensor domain (PAS domain)"/>
    <property type="match status" value="3"/>
</dbReference>
<feature type="domain" description="CheB-type methylesterase" evidence="11">
    <location>
        <begin position="7"/>
        <end position="189"/>
    </location>
</feature>
<accession>A0A1H5W464</accession>
<dbReference type="InterPro" id="IPR022641">
    <property type="entry name" value="CheR_N"/>
</dbReference>
<feature type="domain" description="PAS" evidence="9">
    <location>
        <begin position="971"/>
        <end position="1042"/>
    </location>
</feature>
<dbReference type="InterPro" id="IPR035965">
    <property type="entry name" value="PAS-like_dom_sf"/>
</dbReference>
<dbReference type="InterPro" id="IPR029063">
    <property type="entry name" value="SAM-dependent_MTases_sf"/>
</dbReference>
<dbReference type="CDD" id="cd00082">
    <property type="entry name" value="HisKA"/>
    <property type="match status" value="1"/>
</dbReference>
<gene>
    <name evidence="13" type="ORF">SAMN03080598_01963</name>
</gene>
<dbReference type="SUPFAM" id="SSF47384">
    <property type="entry name" value="Homodimeric domain of signal transducing histidine kinase"/>
    <property type="match status" value="1"/>
</dbReference>
<dbReference type="PANTHER" id="PTHR24422:SF27">
    <property type="entry name" value="PROTEIN-GLUTAMATE O-METHYLTRANSFERASE"/>
    <property type="match status" value="1"/>
</dbReference>
<dbReference type="InterPro" id="IPR036890">
    <property type="entry name" value="HATPase_C_sf"/>
</dbReference>
<evidence type="ECO:0000259" key="10">
    <source>
        <dbReference type="PROSITE" id="PS50113"/>
    </source>
</evidence>
<feature type="coiled-coil region" evidence="7">
    <location>
        <begin position="1088"/>
        <end position="1119"/>
    </location>
</feature>
<dbReference type="SUPFAM" id="SSF47757">
    <property type="entry name" value="Chemotaxis receptor methyltransferase CheR, N-terminal domain"/>
    <property type="match status" value="1"/>
</dbReference>
<feature type="domain" description="PAS" evidence="9">
    <location>
        <begin position="848"/>
        <end position="919"/>
    </location>
</feature>
<comment type="catalytic activity">
    <reaction evidence="2">
        <text>L-glutamyl-[protein] + S-adenosyl-L-methionine = [protein]-L-glutamate 5-O-methyl ester + S-adenosyl-L-homocysteine</text>
        <dbReference type="Rhea" id="RHEA:24452"/>
        <dbReference type="Rhea" id="RHEA-COMP:10208"/>
        <dbReference type="Rhea" id="RHEA-COMP:10311"/>
        <dbReference type="ChEBI" id="CHEBI:29973"/>
        <dbReference type="ChEBI" id="CHEBI:57856"/>
        <dbReference type="ChEBI" id="CHEBI:59789"/>
        <dbReference type="ChEBI" id="CHEBI:82795"/>
        <dbReference type="EC" id="2.1.1.80"/>
    </reaction>
</comment>
<dbReference type="RefSeq" id="WP_103924628.1">
    <property type="nucleotide sequence ID" value="NZ_FNVR01000008.1"/>
</dbReference>
<dbReference type="Pfam" id="PF13426">
    <property type="entry name" value="PAS_9"/>
    <property type="match status" value="1"/>
</dbReference>
<dbReference type="Proteomes" id="UP000236736">
    <property type="component" value="Unassembled WGS sequence"/>
</dbReference>
<dbReference type="InterPro" id="IPR000673">
    <property type="entry name" value="Sig_transdc_resp-reg_Me-estase"/>
</dbReference>
<evidence type="ECO:0000313" key="13">
    <source>
        <dbReference type="EMBL" id="SEF94128.1"/>
    </source>
</evidence>
<dbReference type="SMART" id="SM00388">
    <property type="entry name" value="HisKA"/>
    <property type="match status" value="1"/>
</dbReference>
<reference evidence="14" key="1">
    <citation type="submission" date="2016-10" db="EMBL/GenBank/DDBJ databases">
        <authorList>
            <person name="Varghese N."/>
            <person name="Submissions S."/>
        </authorList>
    </citation>
    <scope>NUCLEOTIDE SEQUENCE [LARGE SCALE GENOMIC DNA]</scope>
    <source>
        <strain evidence="14">DSM 17298</strain>
    </source>
</reference>
<evidence type="ECO:0000259" key="12">
    <source>
        <dbReference type="PROSITE" id="PS50123"/>
    </source>
</evidence>
<dbReference type="SMART" id="SM00138">
    <property type="entry name" value="MeTrc"/>
    <property type="match status" value="1"/>
</dbReference>
<evidence type="ECO:0000256" key="1">
    <source>
        <dbReference type="ARBA" id="ARBA00000085"/>
    </source>
</evidence>
<evidence type="ECO:0000259" key="8">
    <source>
        <dbReference type="PROSITE" id="PS50109"/>
    </source>
</evidence>
<feature type="domain" description="Histidine kinase" evidence="8">
    <location>
        <begin position="1122"/>
        <end position="1334"/>
    </location>
</feature>
<evidence type="ECO:0000256" key="4">
    <source>
        <dbReference type="ARBA" id="ARBA00022679"/>
    </source>
</evidence>
<dbReference type="InterPro" id="IPR000780">
    <property type="entry name" value="CheR_MeTrfase"/>
</dbReference>
<dbReference type="PROSITE" id="PS50109">
    <property type="entry name" value="HIS_KIN"/>
    <property type="match status" value="1"/>
</dbReference>
<evidence type="ECO:0000256" key="6">
    <source>
        <dbReference type="PROSITE-ProRule" id="PRU00050"/>
    </source>
</evidence>
<keyword evidence="5" id="KW-0949">S-adenosyl-L-methionine</keyword>
<dbReference type="InterPro" id="IPR000700">
    <property type="entry name" value="PAS-assoc_C"/>
</dbReference>
<sequence>MTYNFPIIGIGASAGGLEPLELFFEFAKPTADFAYVLIQHLAPNHKSLMDELLARHTKLPIQIIQHNMPLERGNIYLNPPKKFVELHEGRFVLSEKEDRKLSFPISTFFNSLAEQGHEKACAIILSGTGSDGSEGIKFIKEKGGLVIAQNPESSKFDGMPKSAILTGAVDKVCAVEQMHQELESFFSNTVELDRQKLDSKDSKTVIASILGTVYQQLAVDFTDYKYTTVSRRIARRMSLLGYSEMAEYLDFLKVHRDEAQLLSKELLIGVTRFFRDEEAFEYLKNSVIPKLIAENQETKSMRVWVPACSTGEEAYSIAILIRDYLRIHKLQYEVSIFATDLDKESIKLAANRIFPENISSEIPPEYLHLYFIPQRKGFTISKEIREMIIFSVHNVVQDPPFNKIDLISCRNFLIYLNSNLQQRLFSLFQYSLRTNGFLFLGSSESLGDASDDFLEIDKKNKVFANKQNKKMIQQLRFSGKKSLSATEFIENPIATGFGTTSNSTKNRLLAEIQNALIQEYVPDSLVTDENFNLLHTTGNAHRWLTLPPGEISTNVLKMLPESLALPFEVGANKVLDTGNPVRVNQIEIAGPLKFFYEGQKFLRILIRRTQLIEGSFQLIATFEPETKPSDYSPSEEIDMSAASKEKINILERELRINRENLQTTIEELESSNEELQAANEELQSSNEELESVNEELYTVNAEFQQKIVELSESNNDLNNLIQSTEIALLFLDANLNIRRFTPAIKKILDLLPHDVGRNISHFRGKVQLDNFIEHIETVFEKLIPFETQLTDSRGEEYLLKISPFKTQKNEIQGVVLVFIDMAHTSRMERALEMSDKALSELHNKHDQQSELFEFIANNSRDMITIIDLNGKLKYCSPSGSEITGFPSEKMMEMNLLDRIPDPGHKKRWQKAMEVILEGKTPSLIQFKFKTWNGILRWMESNLKPLKLSTGEPGNILITTRDIHQRMLHDVEMRKLALIAEQTSNAVIITDTAGKITFVNEAFENMSGYREEEVLGKKPGHLLQGEESPKEMIERMAQAIKNRSTSEVEMINYTKSGNKYMVRIQTEPMFDKNEELIGFFSIQNDITNQKEQEEHIYKLNQKIKEQNRKLEEVNKSLEEFAYVASHDLKAPVRNISGLLDLIMKKGDRLDQEKRDHYFEVIRSSSKELGRLIENLLEYSRSGKLQEEQQIVPLERICTEVIQQFEQELILLKGKITLELDIAEIEVYPILFKRLLTNLISNSLKYRSEQNPKIKISCKSTLDFTAFSVSDNGIGIAKHHQDEIFKIFKTLGQHTDSNGIGLSVCKKIVELHGGRIWVESDGQTGSTFIFEIKHRNP</sequence>
<name>A0A1H5W464_9BACT</name>
<dbReference type="InterPro" id="IPR035909">
    <property type="entry name" value="CheB_C"/>
</dbReference>
<evidence type="ECO:0000256" key="7">
    <source>
        <dbReference type="SAM" id="Coils"/>
    </source>
</evidence>
<dbReference type="Pfam" id="PF01739">
    <property type="entry name" value="CheR"/>
    <property type="match status" value="1"/>
</dbReference>
<dbReference type="Gene3D" id="1.10.287.130">
    <property type="match status" value="1"/>
</dbReference>
<dbReference type="PROSITE" id="PS50113">
    <property type="entry name" value="PAC"/>
    <property type="match status" value="2"/>
</dbReference>
<dbReference type="InterPro" id="IPR022642">
    <property type="entry name" value="CheR_C"/>
</dbReference>
<feature type="active site" evidence="6">
    <location>
        <position position="13"/>
    </location>
</feature>
<dbReference type="InterPro" id="IPR003661">
    <property type="entry name" value="HisK_dim/P_dom"/>
</dbReference>
<feature type="active site" evidence="6">
    <location>
        <position position="40"/>
    </location>
</feature>
<dbReference type="GO" id="GO:0005737">
    <property type="term" value="C:cytoplasm"/>
    <property type="evidence" value="ECO:0007669"/>
    <property type="project" value="InterPro"/>
</dbReference>
<proteinExistence type="predicted"/>
<dbReference type="InterPro" id="IPR036804">
    <property type="entry name" value="CheR_N_sf"/>
</dbReference>
<dbReference type="GO" id="GO:0006935">
    <property type="term" value="P:chemotaxis"/>
    <property type="evidence" value="ECO:0007669"/>
    <property type="project" value="UniProtKB-UniRule"/>
</dbReference>
<keyword evidence="6" id="KW-0145">Chemotaxis</keyword>
<dbReference type="PANTHER" id="PTHR24422">
    <property type="entry name" value="CHEMOTAXIS PROTEIN METHYLTRANSFERASE"/>
    <property type="match status" value="1"/>
</dbReference>
<feature type="coiled-coil region" evidence="7">
    <location>
        <begin position="647"/>
        <end position="727"/>
    </location>
</feature>
<dbReference type="InterPro" id="IPR005467">
    <property type="entry name" value="His_kinase_dom"/>
</dbReference>
<dbReference type="GO" id="GO:0000156">
    <property type="term" value="F:phosphorelay response regulator activity"/>
    <property type="evidence" value="ECO:0007669"/>
    <property type="project" value="InterPro"/>
</dbReference>
<keyword evidence="4" id="KW-0808">Transferase</keyword>
<feature type="domain" description="CheR-type methyltransferase" evidence="12">
    <location>
        <begin position="213"/>
        <end position="469"/>
    </location>
</feature>
<dbReference type="Pfam" id="PF00512">
    <property type="entry name" value="HisKA"/>
    <property type="match status" value="1"/>
</dbReference>
<keyword evidence="7" id="KW-0175">Coiled coil</keyword>
<dbReference type="SUPFAM" id="SSF52738">
    <property type="entry name" value="Methylesterase CheB, C-terminal domain"/>
    <property type="match status" value="1"/>
</dbReference>
<keyword evidence="3" id="KW-0489">Methyltransferase</keyword>
<dbReference type="InterPro" id="IPR036097">
    <property type="entry name" value="HisK_dim/P_sf"/>
</dbReference>
<dbReference type="InterPro" id="IPR000014">
    <property type="entry name" value="PAS"/>
</dbReference>
<dbReference type="OrthoDB" id="9816309at2"/>
<keyword evidence="14" id="KW-1185">Reference proteome</keyword>
<dbReference type="Pfam" id="PF01339">
    <property type="entry name" value="CheB_methylest"/>
    <property type="match status" value="1"/>
</dbReference>
<evidence type="ECO:0000259" key="9">
    <source>
        <dbReference type="PROSITE" id="PS50112"/>
    </source>
</evidence>
<dbReference type="Pfam" id="PF02518">
    <property type="entry name" value="HATPase_c"/>
    <property type="match status" value="1"/>
</dbReference>
<dbReference type="GO" id="GO:0008983">
    <property type="term" value="F:protein-glutamate O-methyltransferase activity"/>
    <property type="evidence" value="ECO:0007669"/>
    <property type="project" value="UniProtKB-EC"/>
</dbReference>
<feature type="domain" description="PAC" evidence="10">
    <location>
        <begin position="783"/>
        <end position="833"/>
    </location>
</feature>
<dbReference type="PROSITE" id="PS50112">
    <property type="entry name" value="PAS"/>
    <property type="match status" value="2"/>
</dbReference>
<evidence type="ECO:0000313" key="14">
    <source>
        <dbReference type="Proteomes" id="UP000236736"/>
    </source>
</evidence>
<dbReference type="SMART" id="SM00091">
    <property type="entry name" value="PAS"/>
    <property type="match status" value="3"/>
</dbReference>
<dbReference type="Gene3D" id="3.30.450.20">
    <property type="entry name" value="PAS domain"/>
    <property type="match status" value="3"/>
</dbReference>
<evidence type="ECO:0000256" key="3">
    <source>
        <dbReference type="ARBA" id="ARBA00022603"/>
    </source>
</evidence>
<dbReference type="Gene3D" id="3.30.565.10">
    <property type="entry name" value="Histidine kinase-like ATPase, C-terminal domain"/>
    <property type="match status" value="1"/>
</dbReference>
<dbReference type="PROSITE" id="PS50123">
    <property type="entry name" value="CHER"/>
    <property type="match status" value="1"/>
</dbReference>
<dbReference type="Pfam" id="PF03705">
    <property type="entry name" value="CheR_N"/>
    <property type="match status" value="1"/>
</dbReference>
<dbReference type="InterPro" id="IPR001610">
    <property type="entry name" value="PAC"/>
</dbReference>
<dbReference type="STRING" id="1120964.GCA_001313265_02502"/>
<dbReference type="InterPro" id="IPR013656">
    <property type="entry name" value="PAS_4"/>
</dbReference>
<dbReference type="SMART" id="SM00387">
    <property type="entry name" value="HATPase_c"/>
    <property type="match status" value="1"/>
</dbReference>
<dbReference type="GO" id="GO:0008984">
    <property type="term" value="F:protein-glutamate methylesterase activity"/>
    <property type="evidence" value="ECO:0007669"/>
    <property type="project" value="InterPro"/>
</dbReference>
<dbReference type="SUPFAM" id="SSF53335">
    <property type="entry name" value="S-adenosyl-L-methionine-dependent methyltransferases"/>
    <property type="match status" value="1"/>
</dbReference>